<keyword evidence="1" id="KW-1133">Transmembrane helix</keyword>
<feature type="transmembrane region" description="Helical" evidence="1">
    <location>
        <begin position="116"/>
        <end position="134"/>
    </location>
</feature>
<reference evidence="2 3" key="1">
    <citation type="journal article" date="2018" name="Mycol. Prog.">
        <title>Coniella lustricola, a new species from submerged detritus.</title>
        <authorList>
            <person name="Raudabaugh D.B."/>
            <person name="Iturriaga T."/>
            <person name="Carver A."/>
            <person name="Mondo S."/>
            <person name="Pangilinan J."/>
            <person name="Lipzen A."/>
            <person name="He G."/>
            <person name="Amirebrahimi M."/>
            <person name="Grigoriev I.V."/>
            <person name="Miller A.N."/>
        </authorList>
    </citation>
    <scope>NUCLEOTIDE SEQUENCE [LARGE SCALE GENOMIC DNA]</scope>
    <source>
        <strain evidence="2 3">B22-T-1</strain>
    </source>
</reference>
<name>A0A2T3AD07_9PEZI</name>
<protein>
    <submittedName>
        <fullName evidence="2">Uncharacterized protein</fullName>
    </submittedName>
</protein>
<dbReference type="Proteomes" id="UP000241462">
    <property type="component" value="Unassembled WGS sequence"/>
</dbReference>
<evidence type="ECO:0000313" key="3">
    <source>
        <dbReference type="Proteomes" id="UP000241462"/>
    </source>
</evidence>
<dbReference type="EMBL" id="KZ678409">
    <property type="protein sequence ID" value="PSR92152.1"/>
    <property type="molecule type" value="Genomic_DNA"/>
</dbReference>
<dbReference type="InParanoid" id="A0A2T3AD07"/>
<keyword evidence="1" id="KW-0472">Membrane</keyword>
<accession>A0A2T3AD07</accession>
<keyword evidence="1" id="KW-0812">Transmembrane</keyword>
<proteinExistence type="predicted"/>
<gene>
    <name evidence="2" type="ORF">BD289DRAFT_186307</name>
</gene>
<evidence type="ECO:0000256" key="1">
    <source>
        <dbReference type="SAM" id="Phobius"/>
    </source>
</evidence>
<keyword evidence="3" id="KW-1185">Reference proteome</keyword>
<evidence type="ECO:0000313" key="2">
    <source>
        <dbReference type="EMBL" id="PSR92152.1"/>
    </source>
</evidence>
<sequence length="151" mass="16717">MTTTHRAGLSCVKMPGRPHSILLHSRSDGLCHGTLLRCASIDQCGSGLVTGPSSPCDALRKEAADAAAGEWACKKQTNHLHASRERLVQQSATLEAAATPNMRAYVVPSIRDVADFFLLFFFFFPPLCSHVLFLHRMAYMYLPMELQRGRQ</sequence>
<organism evidence="2 3">
    <name type="scientific">Coniella lustricola</name>
    <dbReference type="NCBI Taxonomy" id="2025994"/>
    <lineage>
        <taxon>Eukaryota</taxon>
        <taxon>Fungi</taxon>
        <taxon>Dikarya</taxon>
        <taxon>Ascomycota</taxon>
        <taxon>Pezizomycotina</taxon>
        <taxon>Sordariomycetes</taxon>
        <taxon>Sordariomycetidae</taxon>
        <taxon>Diaporthales</taxon>
        <taxon>Schizoparmaceae</taxon>
        <taxon>Coniella</taxon>
    </lineage>
</organism>
<dbReference type="AlphaFoldDB" id="A0A2T3AD07"/>